<feature type="region of interest" description="Disordered" evidence="8">
    <location>
        <begin position="36"/>
        <end position="68"/>
    </location>
</feature>
<dbReference type="Gene3D" id="1.10.489.10">
    <property type="entry name" value="Chloroperoxidase-like"/>
    <property type="match status" value="1"/>
</dbReference>
<comment type="cofactor">
    <cofactor evidence="1">
        <name>heme b</name>
        <dbReference type="ChEBI" id="CHEBI:60344"/>
    </cofactor>
</comment>
<dbReference type="PANTHER" id="PTHR33577:SF16">
    <property type="entry name" value="HEME HALOPEROXIDASE FAMILY PROFILE DOMAIN-CONTAINING PROTEIN"/>
    <property type="match status" value="1"/>
</dbReference>
<sequence>MVHIRFTSIAFGVAALSSALAFPAYESLSGLSERQLVEAASESNRGGGGGGPGAKVPPPPPGPPSFTGAKLVDDARHPWMPTRPGDIRGPCPGLNTLASHGYLPRDGVASPEQIIKAVQDGFNMDNELARFTTYMAHLLDGNPVTDLISIGGKTPKTGPDPPRPAIVGGISNHGTFEGDGSMTRADAFFGDNHSFNPALFEQFKDFSNRLGGGFYNLTVAAELRFHRIQQSIGNNPQFSIVGFRHLTLYAEAAFPVTLFVDGRRTGAQAGHLDMRSAESFFKDMRFPRGFFRAAQPSGAGPAPEIFAAHPTVPGRNVAGVNTFTPDTSLGSITDFCTFYTQFVSKTLKGLYPNPTGVLRRNLNINLNFLYQSLGAGAQGCPQVFPYGQN</sequence>
<reference evidence="11 12" key="1">
    <citation type="journal article" date="2019" name="Nat. Ecol. Evol.">
        <title>Megaphylogeny resolves global patterns of mushroom evolution.</title>
        <authorList>
            <person name="Varga T."/>
            <person name="Krizsan K."/>
            <person name="Foldi C."/>
            <person name="Dima B."/>
            <person name="Sanchez-Garcia M."/>
            <person name="Sanchez-Ramirez S."/>
            <person name="Szollosi G.J."/>
            <person name="Szarkandi J.G."/>
            <person name="Papp V."/>
            <person name="Albert L."/>
            <person name="Andreopoulos W."/>
            <person name="Angelini C."/>
            <person name="Antonin V."/>
            <person name="Barry K.W."/>
            <person name="Bougher N.L."/>
            <person name="Buchanan P."/>
            <person name="Buyck B."/>
            <person name="Bense V."/>
            <person name="Catcheside P."/>
            <person name="Chovatia M."/>
            <person name="Cooper J."/>
            <person name="Damon W."/>
            <person name="Desjardin D."/>
            <person name="Finy P."/>
            <person name="Geml J."/>
            <person name="Haridas S."/>
            <person name="Hughes K."/>
            <person name="Justo A."/>
            <person name="Karasinski D."/>
            <person name="Kautmanova I."/>
            <person name="Kiss B."/>
            <person name="Kocsube S."/>
            <person name="Kotiranta H."/>
            <person name="LaButti K.M."/>
            <person name="Lechner B.E."/>
            <person name="Liimatainen K."/>
            <person name="Lipzen A."/>
            <person name="Lukacs Z."/>
            <person name="Mihaltcheva S."/>
            <person name="Morgado L.N."/>
            <person name="Niskanen T."/>
            <person name="Noordeloos M.E."/>
            <person name="Ohm R.A."/>
            <person name="Ortiz-Santana B."/>
            <person name="Ovrebo C."/>
            <person name="Racz N."/>
            <person name="Riley R."/>
            <person name="Savchenko A."/>
            <person name="Shiryaev A."/>
            <person name="Soop K."/>
            <person name="Spirin V."/>
            <person name="Szebenyi C."/>
            <person name="Tomsovsky M."/>
            <person name="Tulloss R.E."/>
            <person name="Uehling J."/>
            <person name="Grigoriev I.V."/>
            <person name="Vagvolgyi C."/>
            <person name="Papp T."/>
            <person name="Martin F.M."/>
            <person name="Miettinen O."/>
            <person name="Hibbett D.S."/>
            <person name="Nagy L.G."/>
        </authorList>
    </citation>
    <scope>NUCLEOTIDE SEQUENCE [LARGE SCALE GENOMIC DNA]</scope>
    <source>
        <strain evidence="11 12">CBS 121175</strain>
    </source>
</reference>
<feature type="signal peptide" evidence="9">
    <location>
        <begin position="1"/>
        <end position="21"/>
    </location>
</feature>
<dbReference type="GO" id="GO:0004601">
    <property type="term" value="F:peroxidase activity"/>
    <property type="evidence" value="ECO:0007669"/>
    <property type="project" value="UniProtKB-KW"/>
</dbReference>
<dbReference type="EMBL" id="ML210269">
    <property type="protein sequence ID" value="TFK21417.1"/>
    <property type="molecule type" value="Genomic_DNA"/>
</dbReference>
<evidence type="ECO:0000259" key="10">
    <source>
        <dbReference type="PROSITE" id="PS51405"/>
    </source>
</evidence>
<keyword evidence="5" id="KW-0560">Oxidoreductase</keyword>
<organism evidence="11 12">
    <name type="scientific">Coprinopsis marcescibilis</name>
    <name type="common">Agaric fungus</name>
    <name type="synonym">Psathyrella marcescibilis</name>
    <dbReference type="NCBI Taxonomy" id="230819"/>
    <lineage>
        <taxon>Eukaryota</taxon>
        <taxon>Fungi</taxon>
        <taxon>Dikarya</taxon>
        <taxon>Basidiomycota</taxon>
        <taxon>Agaricomycotina</taxon>
        <taxon>Agaricomycetes</taxon>
        <taxon>Agaricomycetidae</taxon>
        <taxon>Agaricales</taxon>
        <taxon>Agaricineae</taxon>
        <taxon>Psathyrellaceae</taxon>
        <taxon>Coprinopsis</taxon>
    </lineage>
</organism>
<dbReference type="Proteomes" id="UP000307440">
    <property type="component" value="Unassembled WGS sequence"/>
</dbReference>
<evidence type="ECO:0000256" key="2">
    <source>
        <dbReference type="ARBA" id="ARBA00022559"/>
    </source>
</evidence>
<feature type="domain" description="Heme haloperoxidase family profile" evidence="10">
    <location>
        <begin position="75"/>
        <end position="307"/>
    </location>
</feature>
<gene>
    <name evidence="11" type="ORF">FA15DRAFT_758736</name>
</gene>
<keyword evidence="6" id="KW-0408">Iron</keyword>
<evidence type="ECO:0000256" key="4">
    <source>
        <dbReference type="ARBA" id="ARBA00022723"/>
    </source>
</evidence>
<dbReference type="InterPro" id="IPR036851">
    <property type="entry name" value="Chloroperoxidase-like_sf"/>
</dbReference>
<feature type="compositionally biased region" description="Pro residues" evidence="8">
    <location>
        <begin position="55"/>
        <end position="64"/>
    </location>
</feature>
<evidence type="ECO:0000313" key="11">
    <source>
        <dbReference type="EMBL" id="TFK21417.1"/>
    </source>
</evidence>
<dbReference type="PROSITE" id="PS51405">
    <property type="entry name" value="HEME_HALOPEROXIDASE"/>
    <property type="match status" value="1"/>
</dbReference>
<keyword evidence="9" id="KW-0732">Signal</keyword>
<evidence type="ECO:0000256" key="3">
    <source>
        <dbReference type="ARBA" id="ARBA00022617"/>
    </source>
</evidence>
<keyword evidence="12" id="KW-1185">Reference proteome</keyword>
<comment type="similarity">
    <text evidence="7">Belongs to the chloroperoxidase family.</text>
</comment>
<evidence type="ECO:0000313" key="12">
    <source>
        <dbReference type="Proteomes" id="UP000307440"/>
    </source>
</evidence>
<dbReference type="AlphaFoldDB" id="A0A5C3KMW3"/>
<protein>
    <submittedName>
        <fullName evidence="11">Cloroperoxidase</fullName>
    </submittedName>
</protein>
<proteinExistence type="inferred from homology"/>
<keyword evidence="2 11" id="KW-0575">Peroxidase</keyword>
<feature type="chain" id="PRO_5023127392" evidence="9">
    <location>
        <begin position="22"/>
        <end position="389"/>
    </location>
</feature>
<name>A0A5C3KMW3_COPMA</name>
<evidence type="ECO:0000256" key="5">
    <source>
        <dbReference type="ARBA" id="ARBA00023002"/>
    </source>
</evidence>
<dbReference type="OrthoDB" id="2542103at2759"/>
<evidence type="ECO:0000256" key="6">
    <source>
        <dbReference type="ARBA" id="ARBA00023004"/>
    </source>
</evidence>
<dbReference type="GO" id="GO:0046872">
    <property type="term" value="F:metal ion binding"/>
    <property type="evidence" value="ECO:0007669"/>
    <property type="project" value="UniProtKB-KW"/>
</dbReference>
<keyword evidence="3" id="KW-0349">Heme</keyword>
<dbReference type="Pfam" id="PF01328">
    <property type="entry name" value="Peroxidase_2"/>
    <property type="match status" value="1"/>
</dbReference>
<evidence type="ECO:0000256" key="8">
    <source>
        <dbReference type="SAM" id="MobiDB-lite"/>
    </source>
</evidence>
<evidence type="ECO:0000256" key="1">
    <source>
        <dbReference type="ARBA" id="ARBA00001970"/>
    </source>
</evidence>
<dbReference type="InterPro" id="IPR000028">
    <property type="entry name" value="Chloroperoxidase"/>
</dbReference>
<keyword evidence="4" id="KW-0479">Metal-binding</keyword>
<evidence type="ECO:0000256" key="9">
    <source>
        <dbReference type="SAM" id="SignalP"/>
    </source>
</evidence>
<dbReference type="PANTHER" id="PTHR33577">
    <property type="entry name" value="STERIGMATOCYSTIN BIOSYNTHESIS PEROXIDASE STCC-RELATED"/>
    <property type="match status" value="1"/>
</dbReference>
<dbReference type="SUPFAM" id="SSF47571">
    <property type="entry name" value="Cloroperoxidase"/>
    <property type="match status" value="1"/>
</dbReference>
<accession>A0A5C3KMW3</accession>
<evidence type="ECO:0000256" key="7">
    <source>
        <dbReference type="ARBA" id="ARBA00025795"/>
    </source>
</evidence>